<dbReference type="EMBL" id="JAAQWG010000082">
    <property type="protein sequence ID" value="NMY13173.1"/>
    <property type="molecule type" value="Genomic_DNA"/>
</dbReference>
<name>A0A7Y1ACE2_PSEVE</name>
<organism evidence="2 3">
    <name type="scientific">Pseudomonas veronii</name>
    <dbReference type="NCBI Taxonomy" id="76761"/>
    <lineage>
        <taxon>Bacteria</taxon>
        <taxon>Pseudomonadati</taxon>
        <taxon>Pseudomonadota</taxon>
        <taxon>Gammaproteobacteria</taxon>
        <taxon>Pseudomonadales</taxon>
        <taxon>Pseudomonadaceae</taxon>
        <taxon>Pseudomonas</taxon>
    </lineage>
</organism>
<dbReference type="InterPro" id="IPR025391">
    <property type="entry name" value="DUF4123"/>
</dbReference>
<proteinExistence type="predicted"/>
<evidence type="ECO:0000313" key="2">
    <source>
        <dbReference type="EMBL" id="NMY13173.1"/>
    </source>
</evidence>
<sequence>MNETEISGIKDLLFNKVASHPNTYVLLDMARPHALDQVVRERAQENVAYLKHSDFAEQPQKAPVLVRLEGRHDDLLDASVDLAIQQTMTSDCRLRQVAGWLSSSLSPQRLASLLSSKLKLLHGNGKARLRFYDPRVMAQLSVVFDKPQLMQLQSGVEQWIYLDEGAQLQQTVYPSLAPISRAPFLASAEQWSALKQVEVVNSAVHMLRTLGCAYEPDWITQITLLIRRAVEQGFTGQVEQATYAVFGVWLHRSFDQHPRIRQVLEDARKVGCTFGEAMGSVSGDELLRFKHEMEHAHAD</sequence>
<evidence type="ECO:0000313" key="3">
    <source>
        <dbReference type="Proteomes" id="UP000537729"/>
    </source>
</evidence>
<comment type="caution">
    <text evidence="2">The sequence shown here is derived from an EMBL/GenBank/DDBJ whole genome shotgun (WGS) entry which is preliminary data.</text>
</comment>
<dbReference type="Proteomes" id="UP000537729">
    <property type="component" value="Unassembled WGS sequence"/>
</dbReference>
<reference evidence="2 3" key="1">
    <citation type="journal article" date="2020" name="Front. Microbiol.">
        <title>Genetic Organization of the aprX-lipA2 Operon Affects the Proteolytic Potential of Pseudomonas Species in Milk.</title>
        <authorList>
            <person name="Maier C."/>
            <person name="Huptas C."/>
            <person name="von Neubeck M."/>
            <person name="Scherer S."/>
            <person name="Wenning M."/>
            <person name="Lucking G."/>
        </authorList>
    </citation>
    <scope>NUCLEOTIDE SEQUENCE [LARGE SCALE GENOMIC DNA]</scope>
    <source>
        <strain evidence="2 3">DSM 16272</strain>
    </source>
</reference>
<dbReference type="RefSeq" id="WP_169886352.1">
    <property type="nucleotide sequence ID" value="NZ_JAAQWG010000082.1"/>
</dbReference>
<dbReference type="AlphaFoldDB" id="A0A7Y1ACE2"/>
<evidence type="ECO:0000259" key="1">
    <source>
        <dbReference type="Pfam" id="PF13503"/>
    </source>
</evidence>
<feature type="domain" description="DUF4123" evidence="1">
    <location>
        <begin position="24"/>
        <end position="149"/>
    </location>
</feature>
<accession>A0A7Y1ACE2</accession>
<protein>
    <submittedName>
        <fullName evidence="2">DUF4123 domain-containing protein</fullName>
    </submittedName>
</protein>
<gene>
    <name evidence="2" type="ORF">HBO38_32990</name>
</gene>
<dbReference type="Pfam" id="PF13503">
    <property type="entry name" value="DUF4123"/>
    <property type="match status" value="1"/>
</dbReference>